<keyword evidence="2" id="KW-1185">Reference proteome</keyword>
<dbReference type="Proteomes" id="UP000499080">
    <property type="component" value="Unassembled WGS sequence"/>
</dbReference>
<organism evidence="1 2">
    <name type="scientific">Araneus ventricosus</name>
    <name type="common">Orbweaver spider</name>
    <name type="synonym">Epeira ventricosa</name>
    <dbReference type="NCBI Taxonomy" id="182803"/>
    <lineage>
        <taxon>Eukaryota</taxon>
        <taxon>Metazoa</taxon>
        <taxon>Ecdysozoa</taxon>
        <taxon>Arthropoda</taxon>
        <taxon>Chelicerata</taxon>
        <taxon>Arachnida</taxon>
        <taxon>Araneae</taxon>
        <taxon>Araneomorphae</taxon>
        <taxon>Entelegynae</taxon>
        <taxon>Araneoidea</taxon>
        <taxon>Araneidae</taxon>
        <taxon>Araneus</taxon>
    </lineage>
</organism>
<reference evidence="1 2" key="1">
    <citation type="journal article" date="2019" name="Sci. Rep.">
        <title>Orb-weaving spider Araneus ventricosus genome elucidates the spidroin gene catalogue.</title>
        <authorList>
            <person name="Kono N."/>
            <person name="Nakamura H."/>
            <person name="Ohtoshi R."/>
            <person name="Moran D.A.P."/>
            <person name="Shinohara A."/>
            <person name="Yoshida Y."/>
            <person name="Fujiwara M."/>
            <person name="Mori M."/>
            <person name="Tomita M."/>
            <person name="Arakawa K."/>
        </authorList>
    </citation>
    <scope>NUCLEOTIDE SEQUENCE [LARGE SCALE GENOMIC DNA]</scope>
</reference>
<proteinExistence type="predicted"/>
<accession>A0A4Y2TFV2</accession>
<dbReference type="AlphaFoldDB" id="A0A4Y2TFV2"/>
<dbReference type="EMBL" id="BGPR01028321">
    <property type="protein sequence ID" value="GBN99417.1"/>
    <property type="molecule type" value="Genomic_DNA"/>
</dbReference>
<comment type="caution">
    <text evidence="1">The sequence shown here is derived from an EMBL/GenBank/DDBJ whole genome shotgun (WGS) entry which is preliminary data.</text>
</comment>
<name>A0A4Y2TFV2_ARAVE</name>
<evidence type="ECO:0000313" key="2">
    <source>
        <dbReference type="Proteomes" id="UP000499080"/>
    </source>
</evidence>
<gene>
    <name evidence="1" type="ORF">AVEN_124928_1</name>
</gene>
<protein>
    <submittedName>
        <fullName evidence="1">Uncharacterized protein</fullName>
    </submittedName>
</protein>
<evidence type="ECO:0000313" key="1">
    <source>
        <dbReference type="EMBL" id="GBN99417.1"/>
    </source>
</evidence>
<sequence length="87" mass="9872">MTRTTLSWHPSPNFVSQQRVDFIPTYDLTGSAVTSSHSYHFCRLNAVPNVSICSRYNFLFGCGIQQDATDIPTFICTFVVLPKVRRL</sequence>